<evidence type="ECO:0000313" key="2">
    <source>
        <dbReference type="Proteomes" id="UP000297871"/>
    </source>
</evidence>
<comment type="caution">
    <text evidence="1">The sequence shown here is derived from an EMBL/GenBank/DDBJ whole genome shotgun (WGS) entry which is preliminary data.</text>
</comment>
<evidence type="ECO:0000313" key="1">
    <source>
        <dbReference type="EMBL" id="TGL33849.1"/>
    </source>
</evidence>
<accession>A0A4V3JN78</accession>
<protein>
    <submittedName>
        <fullName evidence="1">Uncharacterized protein</fullName>
    </submittedName>
</protein>
<dbReference type="EMBL" id="RQFY01000004">
    <property type="protein sequence ID" value="TGL33849.1"/>
    <property type="molecule type" value="Genomic_DNA"/>
</dbReference>
<dbReference type="OrthoDB" id="330989at2"/>
<reference evidence="1" key="1">
    <citation type="journal article" date="2019" name="PLoS Negl. Trop. Dis.">
        <title>Revisiting the worldwide diversity of Leptospira species in the environment.</title>
        <authorList>
            <person name="Vincent A.T."/>
            <person name="Schiettekatte O."/>
            <person name="Bourhy P."/>
            <person name="Veyrier F.J."/>
            <person name="Picardeau M."/>
        </authorList>
    </citation>
    <scope>NUCLEOTIDE SEQUENCE [LARGE SCALE GENOMIC DNA]</scope>
    <source>
        <strain evidence="1">201800265</strain>
    </source>
</reference>
<dbReference type="Proteomes" id="UP000297871">
    <property type="component" value="Unassembled WGS sequence"/>
</dbReference>
<gene>
    <name evidence="1" type="ORF">EHQ52_04775</name>
</gene>
<proteinExistence type="predicted"/>
<dbReference type="RefSeq" id="WP_135614126.1">
    <property type="nucleotide sequence ID" value="NZ_RQFY01000004.1"/>
</dbReference>
<name>A0A4V3JN78_9LEPT</name>
<organism evidence="1 2">
    <name type="scientific">Leptospira koniambonensis</name>
    <dbReference type="NCBI Taxonomy" id="2484950"/>
    <lineage>
        <taxon>Bacteria</taxon>
        <taxon>Pseudomonadati</taxon>
        <taxon>Spirochaetota</taxon>
        <taxon>Spirochaetia</taxon>
        <taxon>Leptospirales</taxon>
        <taxon>Leptospiraceae</taxon>
        <taxon>Leptospira</taxon>
    </lineage>
</organism>
<dbReference type="AlphaFoldDB" id="A0A4V3JN78"/>
<keyword evidence="2" id="KW-1185">Reference proteome</keyword>
<sequence length="190" mass="20817">MKLTIVKESTSFRIFLLLFFLQSSLLNINCSEKANNGEPATGCLIYKIYNMSCPGCKLDLSFNSSSSSFSTTAALKNPSYGFSQPWSSSSSEKISISFPSSEGTMVLSQGLVFEYTDSSGTVYENFDDGFQLEQSVPEPNNLPLTLYDYWVSGTFSGQLRNKANSGDIRNASGTIQNLLSDYSPHMSCSI</sequence>